<dbReference type="Gene3D" id="3.90.550.10">
    <property type="entry name" value="Spore Coat Polysaccharide Biosynthesis Protein SpsA, Chain A"/>
    <property type="match status" value="1"/>
</dbReference>
<evidence type="ECO:0000256" key="1">
    <source>
        <dbReference type="SAM" id="SignalP"/>
    </source>
</evidence>
<dbReference type="AlphaFoldDB" id="A0A1D9QG50"/>
<dbReference type="PANTHER" id="PTHR11183">
    <property type="entry name" value="GLYCOGENIN SUBFAMILY MEMBER"/>
    <property type="match status" value="1"/>
</dbReference>
<proteinExistence type="predicted"/>
<dbReference type="InterPro" id="IPR029044">
    <property type="entry name" value="Nucleotide-diphossugar_trans"/>
</dbReference>
<name>A0A1D9QG50_SCLS1</name>
<feature type="chain" id="PRO_5009445059" description="Glycosyltransferase family 8 protein" evidence="1">
    <location>
        <begin position="25"/>
        <end position="446"/>
    </location>
</feature>
<dbReference type="Proteomes" id="UP000177798">
    <property type="component" value="Chromosome 11"/>
</dbReference>
<dbReference type="VEuPathDB" id="FungiDB:sscle_11g086390"/>
<dbReference type="EMBL" id="CP017824">
    <property type="protein sequence ID" value="APA13869.1"/>
    <property type="molecule type" value="Genomic_DNA"/>
</dbReference>
<reference evidence="3" key="1">
    <citation type="journal article" date="2017" name="Genome Biol. Evol.">
        <title>The complete genome sequence of the phytopathogenic fungus Sclerotinia sclerotiorum reveals insights into the genome architecture of broad host range pathogens.</title>
        <authorList>
            <person name="Derbyshire M."/>
            <person name="Denton-Giles M."/>
            <person name="Hegedus D."/>
            <person name="Seifbarghy S."/>
            <person name="Rollins J."/>
            <person name="van Kan J."/>
            <person name="Seidl M.F."/>
            <person name="Faino L."/>
            <person name="Mbengue M."/>
            <person name="Navaud O."/>
            <person name="Raffaele S."/>
            <person name="Hammond-Kosack K."/>
            <person name="Heard S."/>
            <person name="Oliver R."/>
        </authorList>
    </citation>
    <scope>NUCLEOTIDE SEQUENCE [LARGE SCALE GENOMIC DNA]</scope>
    <source>
        <strain evidence="3">ATCC 18683 / 1980 / Ss-1</strain>
    </source>
</reference>
<organism evidence="2 3">
    <name type="scientific">Sclerotinia sclerotiorum (strain ATCC 18683 / 1980 / Ss-1)</name>
    <name type="common">White mold</name>
    <name type="synonym">Whetzelinia sclerotiorum</name>
    <dbReference type="NCBI Taxonomy" id="665079"/>
    <lineage>
        <taxon>Eukaryota</taxon>
        <taxon>Fungi</taxon>
        <taxon>Dikarya</taxon>
        <taxon>Ascomycota</taxon>
        <taxon>Pezizomycotina</taxon>
        <taxon>Leotiomycetes</taxon>
        <taxon>Helotiales</taxon>
        <taxon>Sclerotiniaceae</taxon>
        <taxon>Sclerotinia</taxon>
    </lineage>
</organism>
<dbReference type="OrthoDB" id="2014201at2759"/>
<dbReference type="SUPFAM" id="SSF53448">
    <property type="entry name" value="Nucleotide-diphospho-sugar transferases"/>
    <property type="match status" value="1"/>
</dbReference>
<accession>A0A1D9QG50</accession>
<sequence length="446" mass="50826">MRRSRSSFACLFIVVAGILWLSHSTIKEVYNTTRSNWEEKNREDELLHTMGDGFKSTSNPILPPAEVPPAEIPLNANFPPQSFPPPAPPIPIPIPDTSPPESNSAFDNIRYPFQDDLSLPLATLDLKTLATKWPHNYDPAAPIGSRYAYATFMNTHNPSIRDPYFMAVQSLIYRVLWRPSSKTHSYPFIAFVASHVTQEQRLLLAGAGAIVRELGSLDWNPSTKDLADGEAKPIFSRWRDTFSKLHMWAQTDFDRMLFLDADAFPLENLDEMFNLVPPKTCNALKQEPSDYFPDGAASCNGEEFIFSGVPQTPGIPLVINVGAMVFTPSQLMYKRFLQNYQKYNMYNTNMADQAFLAWQFNEDGAFPVTPLERKWGGFFPREDDKGKLKVVHEKLWAEEGWLLQEWMDGWSEMLGWFDGGGFEAERNRDEFFKPKLGLHFGNEEMV</sequence>
<gene>
    <name evidence="2" type="ORF">sscle_11g086390</name>
</gene>
<keyword evidence="1" id="KW-0732">Signal</keyword>
<protein>
    <recommendedName>
        <fullName evidence="4">Glycosyltransferase family 8 protein</fullName>
    </recommendedName>
</protein>
<evidence type="ECO:0000313" key="3">
    <source>
        <dbReference type="Proteomes" id="UP000177798"/>
    </source>
</evidence>
<evidence type="ECO:0000313" key="2">
    <source>
        <dbReference type="EMBL" id="APA13869.1"/>
    </source>
</evidence>
<dbReference type="InterPro" id="IPR050587">
    <property type="entry name" value="GNT1/Glycosyltrans_8"/>
</dbReference>
<evidence type="ECO:0008006" key="4">
    <source>
        <dbReference type="Google" id="ProtNLM"/>
    </source>
</evidence>
<feature type="signal peptide" evidence="1">
    <location>
        <begin position="1"/>
        <end position="24"/>
    </location>
</feature>